<dbReference type="Proteomes" id="UP000069935">
    <property type="component" value="Chromosome 4"/>
</dbReference>
<evidence type="ECO:0000313" key="2">
    <source>
        <dbReference type="EMBL" id="ALG74134.1"/>
    </source>
</evidence>
<dbReference type="InterPro" id="IPR050570">
    <property type="entry name" value="Cell_wall_metabolism_enzyme"/>
</dbReference>
<dbReference type="SUPFAM" id="SSF51261">
    <property type="entry name" value="Duplicated hybrid motif"/>
    <property type="match status" value="1"/>
</dbReference>
<dbReference type="Gene3D" id="2.70.70.10">
    <property type="entry name" value="Glucose Permease (Domain IIA)"/>
    <property type="match status" value="1"/>
</dbReference>
<dbReference type="PANTHER" id="PTHR21666:SF270">
    <property type="entry name" value="MUREIN HYDROLASE ACTIVATOR ENVC"/>
    <property type="match status" value="1"/>
</dbReference>
<accession>A0AAC8W2V6</accession>
<proteinExistence type="predicted"/>
<evidence type="ECO:0000259" key="1">
    <source>
        <dbReference type="Pfam" id="PF01551"/>
    </source>
</evidence>
<name>A0AAC8W2V6_9PROT</name>
<dbReference type="InterPro" id="IPR011055">
    <property type="entry name" value="Dup_hybrid_motif"/>
</dbReference>
<organism evidence="2 3">
    <name type="scientific">Azospirillum thiophilum</name>
    <dbReference type="NCBI Taxonomy" id="528244"/>
    <lineage>
        <taxon>Bacteria</taxon>
        <taxon>Pseudomonadati</taxon>
        <taxon>Pseudomonadota</taxon>
        <taxon>Alphaproteobacteria</taxon>
        <taxon>Rhodospirillales</taxon>
        <taxon>Azospirillaceae</taxon>
        <taxon>Azospirillum</taxon>
    </lineage>
</organism>
<evidence type="ECO:0000313" key="3">
    <source>
        <dbReference type="Proteomes" id="UP000069935"/>
    </source>
</evidence>
<sequence>MVIRHDGGIFTVYCHLDAIAVVTGAAVKAGGLVGTVGMTGGISTPRLYLEVRKGRDPVDPLPYF</sequence>
<dbReference type="EMBL" id="CP012404">
    <property type="protein sequence ID" value="ALG74134.1"/>
    <property type="molecule type" value="Genomic_DNA"/>
</dbReference>
<keyword evidence="3" id="KW-1185">Reference proteome</keyword>
<dbReference type="PANTHER" id="PTHR21666">
    <property type="entry name" value="PEPTIDASE-RELATED"/>
    <property type="match status" value="1"/>
</dbReference>
<dbReference type="KEGG" id="ati:AL072_24410"/>
<dbReference type="Pfam" id="PF01551">
    <property type="entry name" value="Peptidase_M23"/>
    <property type="match status" value="1"/>
</dbReference>
<protein>
    <recommendedName>
        <fullName evidence="1">M23ase beta-sheet core domain-containing protein</fullName>
    </recommendedName>
</protein>
<reference evidence="3" key="1">
    <citation type="submission" date="2015-08" db="EMBL/GenBank/DDBJ databases">
        <title>Complete Genome Sequence of Azospirillum thiophilum BV-S.</title>
        <authorList>
            <person name="Fomenkov A."/>
            <person name="Vincze T."/>
            <person name="Grabovich M."/>
            <person name="Dubinina G."/>
            <person name="Orlova M."/>
            <person name="Belousova E."/>
            <person name="Roberts R.J."/>
        </authorList>
    </citation>
    <scope>NUCLEOTIDE SEQUENCE [LARGE SCALE GENOMIC DNA]</scope>
    <source>
        <strain evidence="3">BV-S</strain>
    </source>
</reference>
<dbReference type="InterPro" id="IPR016047">
    <property type="entry name" value="M23ase_b-sheet_dom"/>
</dbReference>
<gene>
    <name evidence="2" type="ORF">AL072_24410</name>
</gene>
<dbReference type="GO" id="GO:0004222">
    <property type="term" value="F:metalloendopeptidase activity"/>
    <property type="evidence" value="ECO:0007669"/>
    <property type="project" value="TreeGrafter"/>
</dbReference>
<reference evidence="2 3" key="2">
    <citation type="journal article" date="2016" name="Genome Announc.">
        <title>Complete Genome Sequence of a Strain of Azospirillum thiophilum Isolated from a Sulfide Spring.</title>
        <authorList>
            <person name="Fomenkov A."/>
            <person name="Vincze T."/>
            <person name="Grabovich M."/>
            <person name="Anton B.P."/>
            <person name="Dubinina G."/>
            <person name="Orlova M."/>
            <person name="Belousova E."/>
            <person name="Roberts R.J."/>
        </authorList>
    </citation>
    <scope>NUCLEOTIDE SEQUENCE [LARGE SCALE GENOMIC DNA]</scope>
    <source>
        <strain evidence="2 3">BV-S</strain>
    </source>
</reference>
<dbReference type="CDD" id="cd12797">
    <property type="entry name" value="M23_peptidase"/>
    <property type="match status" value="1"/>
</dbReference>
<feature type="domain" description="M23ase beta-sheet core" evidence="1">
    <location>
        <begin position="2"/>
        <end position="60"/>
    </location>
</feature>
<dbReference type="AlphaFoldDB" id="A0AAC8W2V6"/>